<dbReference type="Pfam" id="PF04884">
    <property type="entry name" value="UVB_sens_prot"/>
    <property type="match status" value="1"/>
</dbReference>
<dbReference type="EMBL" id="BRXW01000213">
    <property type="protein sequence ID" value="GMI14389.1"/>
    <property type="molecule type" value="Genomic_DNA"/>
</dbReference>
<dbReference type="InterPro" id="IPR006968">
    <property type="entry name" value="RUS_fam"/>
</dbReference>
<evidence type="ECO:0000313" key="8">
    <source>
        <dbReference type="EMBL" id="GMI14389.1"/>
    </source>
</evidence>
<evidence type="ECO:0000256" key="5">
    <source>
        <dbReference type="ARBA" id="ARBA00023136"/>
    </source>
</evidence>
<dbReference type="OrthoDB" id="364779at2759"/>
<organism evidence="8 9">
    <name type="scientific">Triparma laevis f. longispina</name>
    <dbReference type="NCBI Taxonomy" id="1714387"/>
    <lineage>
        <taxon>Eukaryota</taxon>
        <taxon>Sar</taxon>
        <taxon>Stramenopiles</taxon>
        <taxon>Ochrophyta</taxon>
        <taxon>Bolidophyceae</taxon>
        <taxon>Parmales</taxon>
        <taxon>Triparmaceae</taxon>
        <taxon>Triparma</taxon>
    </lineage>
</organism>
<protein>
    <recommendedName>
        <fullName evidence="7">Protein root UVB sensitive/RUS domain-containing protein</fullName>
    </recommendedName>
</protein>
<dbReference type="InterPro" id="IPR054549">
    <property type="entry name" value="UVB_sens_RUS_dom"/>
</dbReference>
<reference evidence="9" key="1">
    <citation type="journal article" date="2023" name="Commun. Biol.">
        <title>Genome analysis of Parmales, the sister group of diatoms, reveals the evolutionary specialization of diatoms from phago-mixotrophs to photoautotrophs.</title>
        <authorList>
            <person name="Ban H."/>
            <person name="Sato S."/>
            <person name="Yoshikawa S."/>
            <person name="Yamada K."/>
            <person name="Nakamura Y."/>
            <person name="Ichinomiya M."/>
            <person name="Sato N."/>
            <person name="Blanc-Mathieu R."/>
            <person name="Endo H."/>
            <person name="Kuwata A."/>
            <person name="Ogata H."/>
        </authorList>
    </citation>
    <scope>NUCLEOTIDE SEQUENCE [LARGE SCALE GENOMIC DNA]</scope>
    <source>
        <strain evidence="9">NIES 3700</strain>
    </source>
</reference>
<evidence type="ECO:0000256" key="2">
    <source>
        <dbReference type="ARBA" id="ARBA00007558"/>
    </source>
</evidence>
<dbReference type="AlphaFoldDB" id="A0A9W7KWT8"/>
<evidence type="ECO:0000313" key="9">
    <source>
        <dbReference type="Proteomes" id="UP001165122"/>
    </source>
</evidence>
<evidence type="ECO:0000256" key="3">
    <source>
        <dbReference type="ARBA" id="ARBA00022692"/>
    </source>
</evidence>
<keyword evidence="9" id="KW-1185">Reference proteome</keyword>
<comment type="caution">
    <text evidence="8">The sequence shown here is derived from an EMBL/GenBank/DDBJ whole genome shotgun (WGS) entry which is preliminary data.</text>
</comment>
<dbReference type="GO" id="GO:0016020">
    <property type="term" value="C:membrane"/>
    <property type="evidence" value="ECO:0007669"/>
    <property type="project" value="UniProtKB-SubCell"/>
</dbReference>
<keyword evidence="5" id="KW-0472">Membrane</keyword>
<evidence type="ECO:0000259" key="7">
    <source>
        <dbReference type="Pfam" id="PF04884"/>
    </source>
</evidence>
<accession>A0A9W7KWT8</accession>
<keyword evidence="4" id="KW-1133">Transmembrane helix</keyword>
<proteinExistence type="inferred from homology"/>
<evidence type="ECO:0000256" key="1">
    <source>
        <dbReference type="ARBA" id="ARBA00004370"/>
    </source>
</evidence>
<keyword evidence="6" id="KW-0732">Signal</keyword>
<dbReference type="PANTHER" id="PTHR12770">
    <property type="entry name" value="RUS1 FAMILY PROTEIN C16ORF58"/>
    <property type="match status" value="1"/>
</dbReference>
<gene>
    <name evidence="8" type="ORF">TrLO_g2414</name>
</gene>
<dbReference type="PANTHER" id="PTHR12770:SF31">
    <property type="entry name" value="RUS FAMILY MEMBER 1"/>
    <property type="match status" value="1"/>
</dbReference>
<keyword evidence="3" id="KW-0812">Transmembrane</keyword>
<name>A0A9W7KWT8_9STRA</name>
<evidence type="ECO:0000256" key="4">
    <source>
        <dbReference type="ARBA" id="ARBA00022989"/>
    </source>
</evidence>
<comment type="subcellular location">
    <subcellularLocation>
        <location evidence="1">Membrane</location>
    </subcellularLocation>
</comment>
<dbReference type="Proteomes" id="UP001165122">
    <property type="component" value="Unassembled WGS sequence"/>
</dbReference>
<feature type="domain" description="Protein root UVB sensitive/RUS" evidence="7">
    <location>
        <begin position="56"/>
        <end position="296"/>
    </location>
</feature>
<feature type="chain" id="PRO_5040743663" description="Protein root UVB sensitive/RUS domain-containing protein" evidence="6">
    <location>
        <begin position="33"/>
        <end position="420"/>
    </location>
</feature>
<feature type="signal peptide" evidence="6">
    <location>
        <begin position="1"/>
        <end position="32"/>
    </location>
</feature>
<sequence length="420" mass="46075">MPMLRRYEHRRAQIVLLPCLLLLLLCTQPASPLKYTIVSSRNLHSPDFQSPKTSSSSSSPSSFTRTFVPSHKTPPNYGQYVAYNQVQNLCTSLRNTLSTLYILSAFDRQGSNVALTATLTFLSRDGAGMISTLLFARYTPPFSLQTDVKRWRYLADITCNVALICEFLSSYIYDLPPAIFTATLCATNAMKACCGMMAGASAGPIDFYWAGRDVKNLPDLSSKSAAQGTFSNGLGLILGAILSKAAAKKSKGNGLAYFGYFLLTVFHLLSNARMLRAVAFNFVNYERLVVLVKEWKRGVILSPSEVAKVEPLLFRIFGWGGGGRKLGGVLINEDDNDDSDWEGGLCKTKEGTVLLEDATTNSNENAQLCKAHFVAMHEGTQVEALADWAGFSKAAVEKGWDFDLSTLPDEGVRFVVKIEE</sequence>
<evidence type="ECO:0000256" key="6">
    <source>
        <dbReference type="SAM" id="SignalP"/>
    </source>
</evidence>
<comment type="similarity">
    <text evidence="2">Belongs to the RUS1 family.</text>
</comment>